<dbReference type="WBParaSite" id="HCON_00086030-00001">
    <property type="protein sequence ID" value="HCON_00086030-00001"/>
    <property type="gene ID" value="HCON_00086030"/>
</dbReference>
<keyword evidence="4" id="KW-1185">Reference proteome</keyword>
<dbReference type="Proteomes" id="UP000025227">
    <property type="component" value="Unplaced"/>
</dbReference>
<feature type="region of interest" description="Disordered" evidence="1">
    <location>
        <begin position="431"/>
        <end position="489"/>
    </location>
</feature>
<reference evidence="5" key="1">
    <citation type="submission" date="2020-12" db="UniProtKB">
        <authorList>
            <consortium name="WormBaseParasite"/>
        </authorList>
    </citation>
    <scope>IDENTIFICATION</scope>
    <source>
        <strain evidence="5">MHco3</strain>
    </source>
</reference>
<dbReference type="OrthoDB" id="5896639at2759"/>
<sequence>LWRSTWSRSLGFASYIQLFFFIMEDVCSGKTRVYPVDESHTYDEETKSCYFIGTLSDFHNTHLDCENVYGKLIVDNLHGSRFWLHRQGFYKVEGCIVVTSIRELKYFYDNGTIILPNPKFCEYEYSLLIYGNPNLKLLFLGEEKRNFENIFMRANRKLRSSRIRGFGSVWRKKLRSIDIGSHRDCTMEMAMKDVSCTTLVGDVVYQPENNTNKRVWSRVKKVHGTILINGVSEERLRLPKGLVIHGWARRVVRITNNHILRNIDVLLHIKVRGPEPWFWFRNNSKLCHTPNMKKKIEEKLMRKLEWNEDCYGMSTQYETTEDTTVTTLISTDSTSKSPLLTMGTKGNTEISAISGTKPTTKWYLIGEHEYIDTDYGTESNLTKIVPLVVISCLLLGSCAICFIVTLGLLSSRRTQKFSGIEHNYPANAELSVSTGRAQQAGEDTETARKKSKSKTGRVRYEKKPLRKRRRDYRGRRIKAKRRHSEDKSR</sequence>
<evidence type="ECO:0000256" key="2">
    <source>
        <dbReference type="SAM" id="Phobius"/>
    </source>
</evidence>
<evidence type="ECO:0000313" key="5">
    <source>
        <dbReference type="WBParaSite" id="HCON_00086030-00001"/>
    </source>
</evidence>
<keyword evidence="2" id="KW-1133">Transmembrane helix</keyword>
<organism evidence="4 5">
    <name type="scientific">Haemonchus contortus</name>
    <name type="common">Barber pole worm</name>
    <dbReference type="NCBI Taxonomy" id="6289"/>
    <lineage>
        <taxon>Eukaryota</taxon>
        <taxon>Metazoa</taxon>
        <taxon>Ecdysozoa</taxon>
        <taxon>Nematoda</taxon>
        <taxon>Chromadorea</taxon>
        <taxon>Rhabditida</taxon>
        <taxon>Rhabditina</taxon>
        <taxon>Rhabditomorpha</taxon>
        <taxon>Strongyloidea</taxon>
        <taxon>Trichostrongylidae</taxon>
        <taxon>Haemonchus</taxon>
    </lineage>
</organism>
<feature type="signal peptide" evidence="3">
    <location>
        <begin position="1"/>
        <end position="29"/>
    </location>
</feature>
<keyword evidence="3" id="KW-0732">Signal</keyword>
<feature type="compositionally biased region" description="Basic residues" evidence="1">
    <location>
        <begin position="464"/>
        <end position="482"/>
    </location>
</feature>
<evidence type="ECO:0000313" key="4">
    <source>
        <dbReference type="Proteomes" id="UP000025227"/>
    </source>
</evidence>
<dbReference type="SUPFAM" id="SSF52058">
    <property type="entry name" value="L domain-like"/>
    <property type="match status" value="2"/>
</dbReference>
<feature type="chain" id="PRO_5029651514" evidence="3">
    <location>
        <begin position="30"/>
        <end position="489"/>
    </location>
</feature>
<keyword evidence="2" id="KW-0472">Membrane</keyword>
<evidence type="ECO:0000256" key="1">
    <source>
        <dbReference type="SAM" id="MobiDB-lite"/>
    </source>
</evidence>
<dbReference type="AlphaFoldDB" id="A0A7I4YG16"/>
<evidence type="ECO:0000256" key="3">
    <source>
        <dbReference type="SAM" id="SignalP"/>
    </source>
</evidence>
<protein>
    <submittedName>
        <fullName evidence="5">Recep_L_domain domain-containing protein</fullName>
    </submittedName>
</protein>
<proteinExistence type="predicted"/>
<keyword evidence="2" id="KW-0812">Transmembrane</keyword>
<name>A0A7I4YG16_HAECO</name>
<accession>A0A7I4YG16</accession>
<feature type="transmembrane region" description="Helical" evidence="2">
    <location>
        <begin position="384"/>
        <end position="409"/>
    </location>
</feature>